<dbReference type="InterPro" id="IPR048266">
    <property type="entry name" value="Rax2-like_second"/>
</dbReference>
<dbReference type="InterPro" id="IPR024982">
    <property type="entry name" value="Rax2-like_C"/>
</dbReference>
<keyword evidence="2" id="KW-0812">Transmembrane</keyword>
<dbReference type="SUPFAM" id="SSF82171">
    <property type="entry name" value="DPP6 N-terminal domain-like"/>
    <property type="match status" value="1"/>
</dbReference>
<name>A0A7H9HZT1_9SACH</name>
<dbReference type="Pfam" id="PF20842">
    <property type="entry name" value="Rax2_2"/>
    <property type="match status" value="1"/>
</dbReference>
<evidence type="ECO:0000256" key="1">
    <source>
        <dbReference type="SAM" id="MobiDB-lite"/>
    </source>
</evidence>
<dbReference type="GO" id="GO:0005621">
    <property type="term" value="C:cellular bud scar"/>
    <property type="evidence" value="ECO:0007669"/>
    <property type="project" value="TreeGrafter"/>
</dbReference>
<feature type="region of interest" description="Disordered" evidence="1">
    <location>
        <begin position="1107"/>
        <end position="1130"/>
    </location>
</feature>
<feature type="chain" id="PRO_5028799272" description="Bud site selection protein RAX2" evidence="3">
    <location>
        <begin position="20"/>
        <end position="1198"/>
    </location>
</feature>
<evidence type="ECO:0000259" key="5">
    <source>
        <dbReference type="Pfam" id="PF20842"/>
    </source>
</evidence>
<feature type="domain" description="Rax2-like second" evidence="5">
    <location>
        <begin position="241"/>
        <end position="405"/>
    </location>
</feature>
<feature type="domain" description="Rax2-like third" evidence="6">
    <location>
        <begin position="417"/>
        <end position="566"/>
    </location>
</feature>
<feature type="compositionally biased region" description="Low complexity" evidence="1">
    <location>
        <begin position="1108"/>
        <end position="1128"/>
    </location>
</feature>
<evidence type="ECO:0000256" key="2">
    <source>
        <dbReference type="SAM" id="Phobius"/>
    </source>
</evidence>
<organism evidence="7 8">
    <name type="scientific">Torulaspora globosa</name>
    <dbReference type="NCBI Taxonomy" id="48254"/>
    <lineage>
        <taxon>Eukaryota</taxon>
        <taxon>Fungi</taxon>
        <taxon>Dikarya</taxon>
        <taxon>Ascomycota</taxon>
        <taxon>Saccharomycotina</taxon>
        <taxon>Saccharomycetes</taxon>
        <taxon>Saccharomycetales</taxon>
        <taxon>Saccharomycetaceae</taxon>
        <taxon>Torulaspora</taxon>
    </lineage>
</organism>
<dbReference type="GO" id="GO:1902929">
    <property type="term" value="C:plasma membrane of growing cell tip"/>
    <property type="evidence" value="ECO:0007669"/>
    <property type="project" value="TreeGrafter"/>
</dbReference>
<dbReference type="Pfam" id="PF20843">
    <property type="entry name" value="Rax2_3"/>
    <property type="match status" value="1"/>
</dbReference>
<proteinExistence type="predicted"/>
<accession>A0A7H9HZT1</accession>
<keyword evidence="3" id="KW-0732">Signal</keyword>
<dbReference type="PANTHER" id="PTHR31778:SF2">
    <property type="entry name" value="BUD SITE SELECTION PROTEIN RAX2"/>
    <property type="match status" value="1"/>
</dbReference>
<keyword evidence="8" id="KW-1185">Reference proteome</keyword>
<feature type="signal peptide" evidence="3">
    <location>
        <begin position="1"/>
        <end position="19"/>
    </location>
</feature>
<dbReference type="PANTHER" id="PTHR31778">
    <property type="entry name" value="BUD SITE SELECTION PROTEIN RAX2"/>
    <property type="match status" value="1"/>
</dbReference>
<gene>
    <name evidence="7" type="ORF">HG537_0H01990</name>
</gene>
<evidence type="ECO:0000259" key="6">
    <source>
        <dbReference type="Pfam" id="PF20843"/>
    </source>
</evidence>
<dbReference type="EMBL" id="CP059274">
    <property type="protein sequence ID" value="QLQ82437.1"/>
    <property type="molecule type" value="Genomic_DNA"/>
</dbReference>
<dbReference type="GO" id="GO:0005935">
    <property type="term" value="C:cellular bud neck"/>
    <property type="evidence" value="ECO:0007669"/>
    <property type="project" value="TreeGrafter"/>
</dbReference>
<dbReference type="InterPro" id="IPR048265">
    <property type="entry name" value="Rax2-like_third"/>
</dbReference>
<evidence type="ECO:0000259" key="4">
    <source>
        <dbReference type="Pfam" id="PF12768"/>
    </source>
</evidence>
<dbReference type="GO" id="GO:0000282">
    <property type="term" value="P:cellular bud site selection"/>
    <property type="evidence" value="ECO:0007669"/>
    <property type="project" value="TreeGrafter"/>
</dbReference>
<keyword evidence="2" id="KW-0472">Membrane</keyword>
<dbReference type="OrthoDB" id="2503993at2759"/>
<evidence type="ECO:0000313" key="8">
    <source>
        <dbReference type="Proteomes" id="UP000510647"/>
    </source>
</evidence>
<reference evidence="7 8" key="1">
    <citation type="submission" date="2020-06" db="EMBL/GenBank/DDBJ databases">
        <title>The yeast mating-type switching endonuclease HO is a domesticated member of an unorthodox homing genetic element family.</title>
        <authorList>
            <person name="Coughlan A.Y."/>
            <person name="Lombardi L."/>
            <person name="Braun-Galleani S."/>
            <person name="Martos A.R."/>
            <person name="Galeote V."/>
            <person name="Bigey F."/>
            <person name="Dequin S."/>
            <person name="Byrne K.P."/>
            <person name="Wolfe K.H."/>
        </authorList>
    </citation>
    <scope>NUCLEOTIDE SEQUENCE [LARGE SCALE GENOMIC DNA]</scope>
    <source>
        <strain evidence="7 8">CBS2947</strain>
    </source>
</reference>
<dbReference type="Pfam" id="PF12768">
    <property type="entry name" value="Rax2"/>
    <property type="match status" value="1"/>
</dbReference>
<sequence>MSIAGFLCLLFKLICLSVGSQLENLKRAYNVSDIEPKQLNFPQGFLQVFGDFETLTFPRYEGQLNFTHRITSDSGTRDIVYYSNDTFIKLIEGSSDTNVRHIVPFGSDSFILSGSGNILDYELEKQIFYNLSDLSLRPIFEQSLDEVNAILVDQSLVYFGGNFSYSQESSIGHSVAIWDHTSNTTFQAPFGGFGNNSQVRSIVKLDDDNILFTGSFALVDNMTWWNSMYRNTSDHPNIEMGSLIPLQWAAWEAGSSSFFDASQLICPNPEEAAWLVSSNSGSLGCSLPFEVTTQKIRIFNSPSDDSAVSLFRIITKPSGGIMNLTYVDPLSGDVRYCDAFCPLLKRSTLREVGATINLPQGIMSKNNLTSIQWSGTFQDFAFVNEISVSELQFLALNSYGNAIGLSSLQLYSGTVSVYANDTLNDLGCGSDVARSSSFLSNNSWHNGLPEKSYLVSQFDYGGSVKPKVTFYPEIKEAGQYTVNLYTPGCLADDTCSFRSIVNVTMRSSNDNSILASTLLYQNNQDEKYDQLYDGNLESPPVVILEFYSGVQLNSPSNVVVADRVELIPHAIDASVNQTEENLLLNGMFLYQLSNTTDKSGQITSSAGNSSLNSFAVQNFPQNSSLISIMHNNTLWVGGGSVSGVATIELDDNLTISSSNRLNTGGSVEGMSSYSGGILMFGDFNLSSKPLSTITYNGSFSSFGNLNTSIKTFSNISLHGTELLVFNNEFIFNTTSNEYISNSSAFELSLWSAGQNSLSDLLFCGAVSETQYTGLAGSVEIFSNGSVIPMNTSGDMKPYLALKLNDTTTVHAYREDTLSQLIFSDGSHAPWSWPGTINLMRYLNNDTMLAIVVNNPSGDSQLTLLNLTNFNVARNLTMPKDSYISSAVFFGRNSSLLIGGNYSISGSQCADLCLYNYDQDKWSKIANGSINGNITELKLSSTHDLLIAGVINFNNWTSVNLASLNMTNQELNPLLSGSDKPVKSFIEEESLLVVWNETSLLNYRASKWEDIQPGYDSISVIDSVIALNATPVLEKREDSDPKLGSLLVAGRLNGAVASNLTEVSIYDFQKWSPYYLAGSDNNDLSMAFFTGEELSKIYDSQSYLPNSGSATTSVPSASPTAVSSPTATVNPNKRRKIDRGFVVLIGLALAFGTVTVLGVTGVLLALLFKFDGGYEQVVPRIDENEMMESVPPEKLLEFL</sequence>
<keyword evidence="2" id="KW-1133">Transmembrane helix</keyword>
<evidence type="ECO:0008006" key="9">
    <source>
        <dbReference type="Google" id="ProtNLM"/>
    </source>
</evidence>
<dbReference type="AlphaFoldDB" id="A0A7H9HZT1"/>
<feature type="domain" description="Rax2-like C-terminal" evidence="4">
    <location>
        <begin position="861"/>
        <end position="1085"/>
    </location>
</feature>
<evidence type="ECO:0000313" key="7">
    <source>
        <dbReference type="EMBL" id="QLQ82437.1"/>
    </source>
</evidence>
<evidence type="ECO:0000256" key="3">
    <source>
        <dbReference type="SAM" id="SignalP"/>
    </source>
</evidence>
<dbReference type="Proteomes" id="UP000510647">
    <property type="component" value="Chromosome 8"/>
</dbReference>
<feature type="transmembrane region" description="Helical" evidence="2">
    <location>
        <begin position="1140"/>
        <end position="1167"/>
    </location>
</feature>
<protein>
    <recommendedName>
        <fullName evidence="9">Bud site selection protein RAX2</fullName>
    </recommendedName>
</protein>